<feature type="transmembrane region" description="Helical" evidence="1">
    <location>
        <begin position="48"/>
        <end position="69"/>
    </location>
</feature>
<feature type="transmembrane region" description="Helical" evidence="1">
    <location>
        <begin position="7"/>
        <end position="28"/>
    </location>
</feature>
<dbReference type="EMBL" id="FXZI01000081">
    <property type="protein sequence ID" value="SMY05493.1"/>
    <property type="molecule type" value="Genomic_DNA"/>
</dbReference>
<dbReference type="AlphaFoldDB" id="A0A2H1L0E9"/>
<feature type="non-terminal residue" evidence="2">
    <location>
        <position position="1"/>
    </location>
</feature>
<proteinExistence type="predicted"/>
<protein>
    <submittedName>
        <fullName evidence="2">Uncharacterized protein</fullName>
    </submittedName>
</protein>
<evidence type="ECO:0000313" key="3">
    <source>
        <dbReference type="Proteomes" id="UP000234300"/>
    </source>
</evidence>
<organism evidence="2 3">
    <name type="scientific">Brevibacterium aurantiacum</name>
    <dbReference type="NCBI Taxonomy" id="273384"/>
    <lineage>
        <taxon>Bacteria</taxon>
        <taxon>Bacillati</taxon>
        <taxon>Actinomycetota</taxon>
        <taxon>Actinomycetes</taxon>
        <taxon>Micrococcales</taxon>
        <taxon>Brevibacteriaceae</taxon>
        <taxon>Brevibacterium</taxon>
    </lineage>
</organism>
<gene>
    <name evidence="2" type="ORF">BAURA86_04118</name>
</gene>
<sequence length="74" mass="8244">TASAKLTVALIGGIVDVAMAVFLTIALLTQPVLHPELTNTANADIQQIITVIAIWIITVWDQVSTWRTYRRNRR</sequence>
<keyword evidence="1" id="KW-1133">Transmembrane helix</keyword>
<accession>A0A2H1L0E9</accession>
<reference evidence="2 3" key="1">
    <citation type="submission" date="2017-03" db="EMBL/GenBank/DDBJ databases">
        <authorList>
            <person name="Afonso C.L."/>
            <person name="Miller P.J."/>
            <person name="Scott M.A."/>
            <person name="Spackman E."/>
            <person name="Goraichik I."/>
            <person name="Dimitrov K.M."/>
            <person name="Suarez D.L."/>
            <person name="Swayne D.E."/>
        </authorList>
    </citation>
    <scope>NUCLEOTIDE SEQUENCE [LARGE SCALE GENOMIC DNA]</scope>
    <source>
        <strain evidence="3">8(6)</strain>
    </source>
</reference>
<dbReference type="Proteomes" id="UP000234300">
    <property type="component" value="Unassembled WGS sequence"/>
</dbReference>
<name>A0A2H1L0E9_BREAU</name>
<evidence type="ECO:0000313" key="2">
    <source>
        <dbReference type="EMBL" id="SMY05493.1"/>
    </source>
</evidence>
<keyword evidence="1" id="KW-0472">Membrane</keyword>
<keyword evidence="1" id="KW-0812">Transmembrane</keyword>
<evidence type="ECO:0000256" key="1">
    <source>
        <dbReference type="SAM" id="Phobius"/>
    </source>
</evidence>
<dbReference type="RefSeq" id="WP_219618808.1">
    <property type="nucleotide sequence ID" value="NZ_FXZI01000081.1"/>
</dbReference>